<dbReference type="Gene3D" id="2.30.38.10">
    <property type="entry name" value="Luciferase, Domain 3"/>
    <property type="match status" value="1"/>
</dbReference>
<dbReference type="SUPFAM" id="SSF56801">
    <property type="entry name" value="Acetyl-CoA synthetase-like"/>
    <property type="match status" value="3"/>
</dbReference>
<dbReference type="Gene3D" id="3.40.50.980">
    <property type="match status" value="2"/>
</dbReference>
<dbReference type="FunFam" id="3.40.50.12780:FF:000012">
    <property type="entry name" value="Non-ribosomal peptide synthetase"/>
    <property type="match status" value="2"/>
</dbReference>
<dbReference type="NCBIfam" id="TIGR01733">
    <property type="entry name" value="AA-adenyl-dom"/>
    <property type="match status" value="2"/>
</dbReference>
<name>A0A1W9Z807_MYCAN</name>
<reference evidence="7 8" key="1">
    <citation type="submission" date="2017-02" db="EMBL/GenBank/DDBJ databases">
        <title>The new phylogeny of genus Mycobacterium.</title>
        <authorList>
            <person name="Tortoli E."/>
            <person name="Trovato A."/>
            <person name="Cirillo D.M."/>
        </authorList>
    </citation>
    <scope>NUCLEOTIDE SEQUENCE [LARGE SCALE GENOMIC DNA]</scope>
    <source>
        <strain evidence="7 8">DSM 45057</strain>
    </source>
</reference>
<dbReference type="Pfam" id="PF00550">
    <property type="entry name" value="PP-binding"/>
    <property type="match status" value="2"/>
</dbReference>
<dbReference type="GO" id="GO:0008610">
    <property type="term" value="P:lipid biosynthetic process"/>
    <property type="evidence" value="ECO:0007669"/>
    <property type="project" value="UniProtKB-ARBA"/>
</dbReference>
<dbReference type="CDD" id="cd19540">
    <property type="entry name" value="LCL_NRPS-like"/>
    <property type="match status" value="2"/>
</dbReference>
<dbReference type="Pfam" id="PF00668">
    <property type="entry name" value="Condensation"/>
    <property type="match status" value="2"/>
</dbReference>
<organism evidence="7 8">
    <name type="scientific">Mycobacterium angelicum</name>
    <dbReference type="NCBI Taxonomy" id="470074"/>
    <lineage>
        <taxon>Bacteria</taxon>
        <taxon>Bacillati</taxon>
        <taxon>Actinomycetota</taxon>
        <taxon>Actinomycetes</taxon>
        <taxon>Mycobacteriales</taxon>
        <taxon>Mycobacteriaceae</taxon>
        <taxon>Mycobacterium</taxon>
    </lineage>
</organism>
<dbReference type="Gene3D" id="3.30.559.10">
    <property type="entry name" value="Chloramphenicol acetyltransferase-like domain"/>
    <property type="match status" value="2"/>
</dbReference>
<evidence type="ECO:0000313" key="8">
    <source>
        <dbReference type="Proteomes" id="UP000192284"/>
    </source>
</evidence>
<dbReference type="SUPFAM" id="SSF53335">
    <property type="entry name" value="S-adenosyl-L-methionine-dependent methyltransferases"/>
    <property type="match status" value="1"/>
</dbReference>
<dbReference type="CDD" id="cd02440">
    <property type="entry name" value="AdoMet_MTases"/>
    <property type="match status" value="1"/>
</dbReference>
<dbReference type="GO" id="GO:0043041">
    <property type="term" value="P:amino acid activation for nonribosomal peptide biosynthetic process"/>
    <property type="evidence" value="ECO:0007669"/>
    <property type="project" value="TreeGrafter"/>
</dbReference>
<comment type="caution">
    <text evidence="7">The sequence shown here is derived from an EMBL/GenBank/DDBJ whole genome shotgun (WGS) entry which is preliminary data.</text>
</comment>
<sequence length="2511" mass="269786">MACPFVGVGERMYRTGDVVRWGSDGQLVYVGRADEQVKIRGHRIECGEVAAVLAGVDGVDQAVVIAREDRPGDKRLVGYVVGTVDPDRARAAVADRLPPYMVPAAVVVLAELPLTVNGKLDRRALPAPEFDSAVAYRRPRDQREQLLAGLFAEVLGLARVGIDDEFFHLGGHSLTAMRLVARVRAEMGVEVPIRAVFDMPTVAGLAEWISAHSGQRVRVALTTQQRPARVPLSFAQRRLWFLDMYEGPSATYNIPLALHLSGSLDTVALNAAISDVVARHESLRTVFPAVDGVPWQQILPATPVPVPLSRVTGPELATAITRVAQHRFALGTQIPIRVEVLEVSPREHVVVLVVHHIAADGASLVPLAQDLATAYTARRAGREPGWAPLAVQYADYTLWQYEVLGDEHDPESVVCEQLAYWRAELAGAPEQVELPCDRPRPPEQSFAGANVPFSVDAGLRDRIARRAQETGTTMSMVLQAALAVLLRKLGAGDDLTVGGPIAGRTDAALGELVGFFVNTWVLRVDTSGNPRFSELLEQVRTKALAAYQHQDAPFERLVELLNPTRSTAHHPLFQVFFALQNNPLPSIELADLGVEALPAPTGTAKFDLFINLVDMPVIPGQPPQPMPGDIEYATDLFDRETIEGFATYYLRILEAIAADPQHRIDVLDLLDAAQRRQILTRYTTTTAISVATIPQLFTAQVERTPDATALVGEAGALTYSELDAAANRLAQLLADRGVDAGDVVALLAPRCTQAIIAILAIVKTGAAYLPIDPAHPDARIGFMINDATPYAALTTAALRPRLDGYALPVIDIDEALVSAPPAHAPPAPGPAADDLAYIIYTSGTTGTPKGVAITHQNTTQLFSPTPFTPTPGKAVTQCHSYGFDFSVWEIWGALLHGGRLVVVPDQLTRSPAEFHALLVAEQVDVLTQTPSAAALLSPQGLGSAALVLLGEACPSELVDRWGAGRAMINAYGPTEATVWVSLSAPLTPGSGPPSIGTPIPGAALFVLDAGLRPVPAGVTGELYVAGAGVGCGYWRRTGLTASRFVACPFSGVGTRMYRTGDVVRWGADGQLMYVGRADEQVKIRGHRIEPAEIEAVLAAHPRVAHAVVTTHPATSASGDKHLVGYVVLDHDMLLTREPTQEEQLVEQWRGVYDGQYSETTAKPVVLGEDFGVWNSSYTGDPIALAQMQEWRAAAVDRIAQLHPQRLLEIGVGSGLLLAQLAPRCVEYWGTDFSAPAITALQAAQPWGERVRLLTQPAHVDDGLPEGHFDVVVLNSVIQYFPSAGYLLEVLAAAMRLLAPGGAVFVGDVRNRSLLQAFTTGMVCANTSGSEDTAAVLRERVRRQMLAEQELLLAPEFFTALPAHLADLAAVEVQLKNMASVNELSCYRYEVVLRKAPAPVVSVAELPAQHWQRWADLDALGQYLQAERPSGLRVTGVPHAGLWPEVAMAHALAQADDQVAACELRADASGTDAVLPHQCHALGRQLGYTTAVTWSPTPGLMDLVFTAAESPTTLLSDVYLPAAAVGSIADYVSDPSAIELGAQLRQFAAARLPEAMVPAAVVVLSELPLTVNGKLDRRALPAPEFDSAVAYRGPRDQREQLLAGLFAEVLGLARVGIDDGFFTLGGHSLTAMRLVARVRAELGVEVPIRVVFDTPTVAGLGDWINAHDGHRVRDALTVRPRPARVPLSFAQRRLWFLDKYEGPSATYNIPLALHLTGTLDVAALRAAIGDVVARHESLRTVFPAVDGVPWQHVLPPTAISVPLSRVTDAELAAAITRAAGHRFALGSDIPIRVEVLEISASEHVVVLVVHHIAADGASLVPLAQDLATAYAARRAGREPGWSGLAVQYADFTLWQNEILGDEHDRDSVVAQQLAYWRAELAGAPEQIELRLDRPRPAEQSFAGEHVPFSIDAGLRERIARWAHETGTTMSMVLQAALAVLLRKLGAGDDITIGGPIAGRTDAALAELIGFFVNTWVLRVDTSGNPRFTELLEQVRAKALAAYQHQDAPFERLVELLNPTRSTAHHPLFQVFFALQNNPLPSIELPELALAVLPAPTKTAKFDMLINLVEVPVVPGQPLQPMPGIIEYATDLFDRETIEGFVTYYLRVLEAITADPQQRIDVLDLLDANERQRILTNDLTTATAIPVATVPELFAAQVERTPEATALVDAAGSLTYRELDAAAKRVAQQLADRGVGAGDVVALLAPRCSQAIIGILAVLKTGAAYLPIDPAHPDARVSFMISDATPCAALTTTGLAARLDAHELAVIDIDEALLDDQPAHPAVGSGPAPDDLAYILYTSGTTGTPKGVAITHRNVIQLFASLEASVESAPGQVWSQCHSYAFDFSVWEIWGALLYGGRLVVVSEQLTRSPAELHALLIAQRVNVLSQTPSAFYALLPDLGEHLALRTVVFGGEALEPQRLRSWLPDHPEVPRLINMYGTTETTVHASIRHIDASDTERLVSPIGVSLPNLAFFVLDAGLRPVPVGVAGELYVAGAGVGCGYWRRAGLTASRFV</sequence>
<dbReference type="Proteomes" id="UP000192284">
    <property type="component" value="Unassembled WGS sequence"/>
</dbReference>
<keyword evidence="8" id="KW-1185">Reference proteome</keyword>
<evidence type="ECO:0000256" key="5">
    <source>
        <dbReference type="ARBA" id="ARBA00022737"/>
    </source>
</evidence>
<comment type="cofactor">
    <cofactor evidence="1">
        <name>pantetheine 4'-phosphate</name>
        <dbReference type="ChEBI" id="CHEBI:47942"/>
    </cofactor>
</comment>
<dbReference type="FunFam" id="3.30.559.30:FF:000001">
    <property type="entry name" value="Non-ribosomal peptide synthetase"/>
    <property type="match status" value="1"/>
</dbReference>
<dbReference type="EMBL" id="MVHE01000121">
    <property type="protein sequence ID" value="ORA08893.1"/>
    <property type="molecule type" value="Genomic_DNA"/>
</dbReference>
<dbReference type="GO" id="GO:0005829">
    <property type="term" value="C:cytosol"/>
    <property type="evidence" value="ECO:0007669"/>
    <property type="project" value="TreeGrafter"/>
</dbReference>
<dbReference type="GO" id="GO:0009403">
    <property type="term" value="P:toxin biosynthetic process"/>
    <property type="evidence" value="ECO:0007669"/>
    <property type="project" value="UniProtKB-ARBA"/>
</dbReference>
<feature type="non-terminal residue" evidence="7">
    <location>
        <position position="2511"/>
    </location>
</feature>
<dbReference type="PROSITE" id="PS00012">
    <property type="entry name" value="PHOSPHOPANTETHEINE"/>
    <property type="match status" value="2"/>
</dbReference>
<dbReference type="PANTHER" id="PTHR45527">
    <property type="entry name" value="NONRIBOSOMAL PEPTIDE SYNTHETASE"/>
    <property type="match status" value="1"/>
</dbReference>
<accession>A0A1W9Z807</accession>
<dbReference type="FunFam" id="1.10.1200.10:FF:000005">
    <property type="entry name" value="Nonribosomal peptide synthetase 1"/>
    <property type="match status" value="1"/>
</dbReference>
<dbReference type="InterPro" id="IPR036736">
    <property type="entry name" value="ACP-like_sf"/>
</dbReference>
<dbReference type="Pfam" id="PF13193">
    <property type="entry name" value="AMP-binding_C"/>
    <property type="match status" value="1"/>
</dbReference>
<dbReference type="Gene3D" id="3.30.559.30">
    <property type="entry name" value="Nonribosomal peptide synthetase, condensation domain"/>
    <property type="match status" value="2"/>
</dbReference>
<feature type="domain" description="Carrier" evidence="6">
    <location>
        <begin position="1592"/>
        <end position="1667"/>
    </location>
</feature>
<dbReference type="InterPro" id="IPR006162">
    <property type="entry name" value="Ppantetheine_attach_site"/>
</dbReference>
<dbReference type="SUPFAM" id="SSF47336">
    <property type="entry name" value="ACP-like"/>
    <property type="match status" value="2"/>
</dbReference>
<dbReference type="Gene3D" id="3.40.50.150">
    <property type="entry name" value="Vaccinia Virus protein VP39"/>
    <property type="match status" value="1"/>
</dbReference>
<dbReference type="Gene3D" id="3.40.50.12780">
    <property type="entry name" value="N-terminal domain of ligase-like"/>
    <property type="match status" value="2"/>
</dbReference>
<dbReference type="GO" id="GO:0031177">
    <property type="term" value="F:phosphopantetheine binding"/>
    <property type="evidence" value="ECO:0007669"/>
    <property type="project" value="InterPro"/>
</dbReference>
<dbReference type="InterPro" id="IPR042099">
    <property type="entry name" value="ANL_N_sf"/>
</dbReference>
<protein>
    <recommendedName>
        <fullName evidence="6">Carrier domain-containing protein</fullName>
    </recommendedName>
</protein>
<dbReference type="GO" id="GO:0072330">
    <property type="term" value="P:monocarboxylic acid biosynthetic process"/>
    <property type="evidence" value="ECO:0007669"/>
    <property type="project" value="UniProtKB-ARBA"/>
</dbReference>
<dbReference type="InterPro" id="IPR023213">
    <property type="entry name" value="CAT-like_dom_sf"/>
</dbReference>
<dbReference type="InterPro" id="IPR013217">
    <property type="entry name" value="Methyltransf_12"/>
</dbReference>
<proteinExistence type="inferred from homology"/>
<evidence type="ECO:0000259" key="6">
    <source>
        <dbReference type="PROSITE" id="PS50075"/>
    </source>
</evidence>
<dbReference type="PROSITE" id="PS50075">
    <property type="entry name" value="CARRIER"/>
    <property type="match status" value="2"/>
</dbReference>
<dbReference type="InterPro" id="IPR025110">
    <property type="entry name" value="AMP-bd_C"/>
</dbReference>
<dbReference type="InterPro" id="IPR020845">
    <property type="entry name" value="AMP-binding_CS"/>
</dbReference>
<comment type="similarity">
    <text evidence="2">Belongs to the ATP-dependent AMP-binding enzyme family.</text>
</comment>
<keyword evidence="4" id="KW-0597">Phosphoprotein</keyword>
<dbReference type="PROSITE" id="PS00455">
    <property type="entry name" value="AMP_BINDING"/>
    <property type="match status" value="2"/>
</dbReference>
<dbReference type="SUPFAM" id="SSF52777">
    <property type="entry name" value="CoA-dependent acyltransferases"/>
    <property type="match status" value="4"/>
</dbReference>
<evidence type="ECO:0000313" key="7">
    <source>
        <dbReference type="EMBL" id="ORA08893.1"/>
    </source>
</evidence>
<dbReference type="Pfam" id="PF00501">
    <property type="entry name" value="AMP-binding"/>
    <property type="match status" value="2"/>
</dbReference>
<gene>
    <name evidence="7" type="ORF">BST12_28070</name>
</gene>
<dbReference type="FunFam" id="1.10.1200.10:FF:000016">
    <property type="entry name" value="Non-ribosomal peptide synthase"/>
    <property type="match status" value="1"/>
</dbReference>
<dbReference type="SMART" id="SM00823">
    <property type="entry name" value="PKS_PP"/>
    <property type="match status" value="2"/>
</dbReference>
<dbReference type="Pfam" id="PF08242">
    <property type="entry name" value="Methyltransf_12"/>
    <property type="match status" value="1"/>
</dbReference>
<dbReference type="InterPro" id="IPR020806">
    <property type="entry name" value="PKS_PP-bd"/>
</dbReference>
<evidence type="ECO:0000256" key="3">
    <source>
        <dbReference type="ARBA" id="ARBA00022450"/>
    </source>
</evidence>
<dbReference type="FunFam" id="3.40.50.980:FF:000001">
    <property type="entry name" value="Non-ribosomal peptide synthetase"/>
    <property type="match status" value="2"/>
</dbReference>
<dbReference type="Gene3D" id="1.10.1200.10">
    <property type="entry name" value="ACP-like"/>
    <property type="match status" value="2"/>
</dbReference>
<dbReference type="InterPro" id="IPR010071">
    <property type="entry name" value="AA_adenyl_dom"/>
</dbReference>
<keyword evidence="3" id="KW-0596">Phosphopantetheine</keyword>
<dbReference type="Gene3D" id="3.30.300.30">
    <property type="match status" value="3"/>
</dbReference>
<evidence type="ECO:0000256" key="2">
    <source>
        <dbReference type="ARBA" id="ARBA00006432"/>
    </source>
</evidence>
<feature type="domain" description="Carrier" evidence="6">
    <location>
        <begin position="138"/>
        <end position="213"/>
    </location>
</feature>
<dbReference type="InterPro" id="IPR045851">
    <property type="entry name" value="AMP-bd_C_sf"/>
</dbReference>
<dbReference type="FunFam" id="3.30.300.30:FF:000010">
    <property type="entry name" value="Enterobactin synthetase component F"/>
    <property type="match status" value="1"/>
</dbReference>
<keyword evidence="5" id="KW-0677">Repeat</keyword>
<dbReference type="InterPro" id="IPR000873">
    <property type="entry name" value="AMP-dep_synth/lig_dom"/>
</dbReference>
<dbReference type="PANTHER" id="PTHR45527:SF1">
    <property type="entry name" value="FATTY ACID SYNTHASE"/>
    <property type="match status" value="1"/>
</dbReference>
<evidence type="ECO:0000256" key="1">
    <source>
        <dbReference type="ARBA" id="ARBA00001957"/>
    </source>
</evidence>
<dbReference type="UniPathway" id="UPA00011"/>
<dbReference type="InterPro" id="IPR001242">
    <property type="entry name" value="Condensation_dom"/>
</dbReference>
<dbReference type="GO" id="GO:0003824">
    <property type="term" value="F:catalytic activity"/>
    <property type="evidence" value="ECO:0007669"/>
    <property type="project" value="InterPro"/>
</dbReference>
<dbReference type="InterPro" id="IPR009081">
    <property type="entry name" value="PP-bd_ACP"/>
</dbReference>
<dbReference type="InterPro" id="IPR029063">
    <property type="entry name" value="SAM-dependent_MTases_sf"/>
</dbReference>
<evidence type="ECO:0000256" key="4">
    <source>
        <dbReference type="ARBA" id="ARBA00022553"/>
    </source>
</evidence>